<dbReference type="RefSeq" id="WP_201920716.1">
    <property type="nucleotide sequence ID" value="NZ_JAERQG010000002.1"/>
</dbReference>
<comment type="caution">
    <text evidence="2">The sequence shown here is derived from an EMBL/GenBank/DDBJ whole genome shotgun (WGS) entry which is preliminary data.</text>
</comment>
<sequence length="173" mass="19808">MKRNLLLIIGLLVATVISTTVIASKKNDPTDKKKLKATEKLIKEMGEIPEYSMFVKALNNTNLKVKLSELDDYTLLVPTNRAFQTLPKDVYENFLQEENQNQLEKVLSYHIIPKKMDINDLQNYKTLNTAEGSELTVVHVNESVIIENSTLLEEKLEKDNLITYSVDRLIMPL</sequence>
<proteinExistence type="predicted"/>
<dbReference type="EMBL" id="JAERQG010000002">
    <property type="protein sequence ID" value="MBL0765656.1"/>
    <property type="molecule type" value="Genomic_DNA"/>
</dbReference>
<dbReference type="InterPro" id="IPR000782">
    <property type="entry name" value="FAS1_domain"/>
</dbReference>
<evidence type="ECO:0000313" key="2">
    <source>
        <dbReference type="EMBL" id="MBL0765656.1"/>
    </source>
</evidence>
<accession>A0A937AB42</accession>
<dbReference type="Proteomes" id="UP000642920">
    <property type="component" value="Unassembled WGS sequence"/>
</dbReference>
<dbReference type="Gene3D" id="2.30.180.10">
    <property type="entry name" value="FAS1 domain"/>
    <property type="match status" value="1"/>
</dbReference>
<gene>
    <name evidence="2" type="ORF">JKP34_10365</name>
</gene>
<dbReference type="Pfam" id="PF02469">
    <property type="entry name" value="Fasciclin"/>
    <property type="match status" value="1"/>
</dbReference>
<dbReference type="SUPFAM" id="SSF82153">
    <property type="entry name" value="FAS1 domain"/>
    <property type="match status" value="1"/>
</dbReference>
<reference evidence="2" key="1">
    <citation type="submission" date="2021-01" db="EMBL/GenBank/DDBJ databases">
        <title>Marivirga sp. nov., isolated from intertidal surface sediments.</title>
        <authorList>
            <person name="Zhang M."/>
        </authorList>
    </citation>
    <scope>NUCLEOTIDE SEQUENCE</scope>
    <source>
        <strain evidence="2">SM1354</strain>
    </source>
</reference>
<dbReference type="PROSITE" id="PS50213">
    <property type="entry name" value="FAS1"/>
    <property type="match status" value="1"/>
</dbReference>
<organism evidence="2 3">
    <name type="scientific">Marivirga atlantica</name>
    <dbReference type="NCBI Taxonomy" id="1548457"/>
    <lineage>
        <taxon>Bacteria</taxon>
        <taxon>Pseudomonadati</taxon>
        <taxon>Bacteroidota</taxon>
        <taxon>Cytophagia</taxon>
        <taxon>Cytophagales</taxon>
        <taxon>Marivirgaceae</taxon>
        <taxon>Marivirga</taxon>
    </lineage>
</organism>
<dbReference type="SMART" id="SM00554">
    <property type="entry name" value="FAS1"/>
    <property type="match status" value="1"/>
</dbReference>
<dbReference type="AlphaFoldDB" id="A0A937AB42"/>
<feature type="domain" description="FAS1" evidence="1">
    <location>
        <begin position="38"/>
        <end position="170"/>
    </location>
</feature>
<protein>
    <submittedName>
        <fullName evidence="2">Fasciclin domain-containing protein</fullName>
    </submittedName>
</protein>
<evidence type="ECO:0000313" key="3">
    <source>
        <dbReference type="Proteomes" id="UP000642920"/>
    </source>
</evidence>
<dbReference type="InterPro" id="IPR050904">
    <property type="entry name" value="Adhesion/Biosynth-related"/>
</dbReference>
<evidence type="ECO:0000259" key="1">
    <source>
        <dbReference type="PROSITE" id="PS50213"/>
    </source>
</evidence>
<dbReference type="PANTHER" id="PTHR10900">
    <property type="entry name" value="PERIOSTIN-RELATED"/>
    <property type="match status" value="1"/>
</dbReference>
<name>A0A937AB42_9BACT</name>
<keyword evidence="3" id="KW-1185">Reference proteome</keyword>
<dbReference type="InterPro" id="IPR036378">
    <property type="entry name" value="FAS1_dom_sf"/>
</dbReference>